<dbReference type="OrthoDB" id="3196525at2"/>
<keyword evidence="2 9" id="KW-0378">Hydrolase</keyword>
<gene>
    <name evidence="11" type="ORF">CFP75_09895</name>
</gene>
<dbReference type="Gene3D" id="3.40.50.300">
    <property type="entry name" value="P-loop containing nucleotide triphosphate hydrolases"/>
    <property type="match status" value="2"/>
</dbReference>
<proteinExistence type="predicted"/>
<dbReference type="Pfam" id="PF00580">
    <property type="entry name" value="UvrD-helicase"/>
    <property type="match status" value="2"/>
</dbReference>
<name>A0A229S0Q0_AMYAL</name>
<reference evidence="11 12" key="1">
    <citation type="submission" date="2017-07" db="EMBL/GenBank/DDBJ databases">
        <title>Amycolatopsis alba DSM 44262 Genome sequencing and assembly.</title>
        <authorList>
            <person name="Kaur N."/>
            <person name="Mayilraj S."/>
        </authorList>
    </citation>
    <scope>NUCLEOTIDE SEQUENCE [LARGE SCALE GENOMIC DNA]</scope>
    <source>
        <strain evidence="11 12">DSM 44262</strain>
    </source>
</reference>
<evidence type="ECO:0000256" key="6">
    <source>
        <dbReference type="ARBA" id="ARBA00034617"/>
    </source>
</evidence>
<keyword evidence="3 9" id="KW-0347">Helicase</keyword>
<dbReference type="GO" id="GO:0043138">
    <property type="term" value="F:3'-5' DNA helicase activity"/>
    <property type="evidence" value="ECO:0007669"/>
    <property type="project" value="UniProtKB-EC"/>
</dbReference>
<comment type="catalytic activity">
    <reaction evidence="6">
        <text>Couples ATP hydrolysis with the unwinding of duplex DNA by translocating in the 3'-5' direction.</text>
        <dbReference type="EC" id="5.6.2.4"/>
    </reaction>
</comment>
<feature type="binding site" evidence="9">
    <location>
        <begin position="30"/>
        <end position="37"/>
    </location>
    <ligand>
        <name>ATP</name>
        <dbReference type="ChEBI" id="CHEBI:30616"/>
    </ligand>
</feature>
<dbReference type="GO" id="GO:0005829">
    <property type="term" value="C:cytosol"/>
    <property type="evidence" value="ECO:0007669"/>
    <property type="project" value="TreeGrafter"/>
</dbReference>
<dbReference type="GO" id="GO:0003677">
    <property type="term" value="F:DNA binding"/>
    <property type="evidence" value="ECO:0007669"/>
    <property type="project" value="InterPro"/>
</dbReference>
<dbReference type="CDD" id="cd17932">
    <property type="entry name" value="DEXQc_UvrD"/>
    <property type="match status" value="1"/>
</dbReference>
<evidence type="ECO:0000256" key="5">
    <source>
        <dbReference type="ARBA" id="ARBA00023235"/>
    </source>
</evidence>
<evidence type="ECO:0000256" key="1">
    <source>
        <dbReference type="ARBA" id="ARBA00022741"/>
    </source>
</evidence>
<dbReference type="EMBL" id="NMQU01000026">
    <property type="protein sequence ID" value="OXM52480.1"/>
    <property type="molecule type" value="Genomic_DNA"/>
</dbReference>
<sequence length="631" mass="69656">MAPEDVGFTLTPAQQRVVTSTRDAKVLVPAQAGAGKTTTLVHRVEHLMKAEGIGASEILIWTFSRAAAQVLRGRVGRNAVAGRRVRAQTFDSWASSFLSEVGYLPEQLARMTFDDRIELARQEILNGAVENTERGKPAHVIIDEVQDLVGLRRDMVESFLDHFPDIGFTVVGDTAQSIYGFQVADPQERADETGYFFSWVRGSFGDEVHEVVLDDNFRARTAEARVALPLGAQLRNDDEAVACLPQLRSCLATLPLFGGLDTPFAQDSLRYFNGTTAILCRDNAQVLLMAEQLVKLGVPHRIQRSPRSGAAPAWVAGLIGATGMATLSQERFEELVPEFSAPGDLDVAETWRSLRTVAGAARNRLDPEALRRATADSRLPDDLTALPSRSIVVSTVHRAKGLEFDRVLVAGFTAQEQRRTDETDLAAEARLLYVAMTRPRDDLFRVEGPKTWALRKGEQLYKPIARWYATGHKNWVRAGIESIETDVCHEAPARIHGPGADPVAAQKYLVGSVRPGDLVSLDRLHDLPSSDTETPPYGIVHEGMPIGEISRSFRHDLWRLLKQSANFRVERWPCRITGLQVDCVESVVGPGALTERHGLGDRGVWLAPRLCGLGRFDWTHADRLPEGHDHS</sequence>
<dbReference type="PANTHER" id="PTHR11070:SF2">
    <property type="entry name" value="ATP-DEPENDENT DNA HELICASE SRS2"/>
    <property type="match status" value="1"/>
</dbReference>
<feature type="domain" description="UvrD-like helicase ATP-binding" evidence="10">
    <location>
        <begin position="9"/>
        <end position="309"/>
    </location>
</feature>
<evidence type="ECO:0000256" key="8">
    <source>
        <dbReference type="ARBA" id="ARBA00048988"/>
    </source>
</evidence>
<dbReference type="RefSeq" id="WP_020632978.1">
    <property type="nucleotide sequence ID" value="NZ_KB913032.1"/>
</dbReference>
<evidence type="ECO:0000256" key="9">
    <source>
        <dbReference type="PROSITE-ProRule" id="PRU00560"/>
    </source>
</evidence>
<evidence type="ECO:0000256" key="4">
    <source>
        <dbReference type="ARBA" id="ARBA00022840"/>
    </source>
</evidence>
<dbReference type="PANTHER" id="PTHR11070">
    <property type="entry name" value="UVRD / RECB / PCRA DNA HELICASE FAMILY MEMBER"/>
    <property type="match status" value="1"/>
</dbReference>
<keyword evidence="5" id="KW-0413">Isomerase</keyword>
<dbReference type="EC" id="5.6.2.4" evidence="7"/>
<dbReference type="GO" id="GO:0005524">
    <property type="term" value="F:ATP binding"/>
    <property type="evidence" value="ECO:0007669"/>
    <property type="project" value="UniProtKB-UniRule"/>
</dbReference>
<keyword evidence="1 9" id="KW-0547">Nucleotide-binding</keyword>
<evidence type="ECO:0000256" key="3">
    <source>
        <dbReference type="ARBA" id="ARBA00022806"/>
    </source>
</evidence>
<keyword evidence="12" id="KW-1185">Reference proteome</keyword>
<dbReference type="GO" id="GO:0000725">
    <property type="term" value="P:recombinational repair"/>
    <property type="evidence" value="ECO:0007669"/>
    <property type="project" value="TreeGrafter"/>
</dbReference>
<organism evidence="11 12">
    <name type="scientific">Amycolatopsis alba DSM 44262</name>
    <dbReference type="NCBI Taxonomy" id="1125972"/>
    <lineage>
        <taxon>Bacteria</taxon>
        <taxon>Bacillati</taxon>
        <taxon>Actinomycetota</taxon>
        <taxon>Actinomycetes</taxon>
        <taxon>Pseudonocardiales</taxon>
        <taxon>Pseudonocardiaceae</taxon>
        <taxon>Amycolatopsis</taxon>
    </lineage>
</organism>
<evidence type="ECO:0000313" key="11">
    <source>
        <dbReference type="EMBL" id="OXM52480.1"/>
    </source>
</evidence>
<dbReference type="SUPFAM" id="SSF52540">
    <property type="entry name" value="P-loop containing nucleoside triphosphate hydrolases"/>
    <property type="match status" value="1"/>
</dbReference>
<dbReference type="InterPro" id="IPR027417">
    <property type="entry name" value="P-loop_NTPase"/>
</dbReference>
<evidence type="ECO:0000256" key="2">
    <source>
        <dbReference type="ARBA" id="ARBA00022801"/>
    </source>
</evidence>
<dbReference type="InterPro" id="IPR014017">
    <property type="entry name" value="DNA_helicase_UvrD-like_C"/>
</dbReference>
<keyword evidence="4 9" id="KW-0067">ATP-binding</keyword>
<comment type="caution">
    <text evidence="11">The sequence shown here is derived from an EMBL/GenBank/DDBJ whole genome shotgun (WGS) entry which is preliminary data.</text>
</comment>
<evidence type="ECO:0000313" key="12">
    <source>
        <dbReference type="Proteomes" id="UP000215563"/>
    </source>
</evidence>
<evidence type="ECO:0000259" key="10">
    <source>
        <dbReference type="PROSITE" id="PS51198"/>
    </source>
</evidence>
<dbReference type="AlphaFoldDB" id="A0A229S0Q0"/>
<dbReference type="InterPro" id="IPR014016">
    <property type="entry name" value="UvrD-like_ATP-bd"/>
</dbReference>
<dbReference type="Proteomes" id="UP000215563">
    <property type="component" value="Unassembled WGS sequence"/>
</dbReference>
<dbReference type="PROSITE" id="PS51198">
    <property type="entry name" value="UVRD_HELICASE_ATP_BIND"/>
    <property type="match status" value="1"/>
</dbReference>
<evidence type="ECO:0000256" key="7">
    <source>
        <dbReference type="ARBA" id="ARBA00034808"/>
    </source>
</evidence>
<dbReference type="InterPro" id="IPR000212">
    <property type="entry name" value="DNA_helicase_UvrD/REP"/>
</dbReference>
<dbReference type="Pfam" id="PF13361">
    <property type="entry name" value="UvrD_C"/>
    <property type="match status" value="1"/>
</dbReference>
<accession>A0A229S0Q0</accession>
<dbReference type="GO" id="GO:0016887">
    <property type="term" value="F:ATP hydrolysis activity"/>
    <property type="evidence" value="ECO:0007669"/>
    <property type="project" value="RHEA"/>
</dbReference>
<protein>
    <recommendedName>
        <fullName evidence="7">DNA 3'-5' helicase</fullName>
        <ecNumber evidence="7">5.6.2.4</ecNumber>
    </recommendedName>
</protein>
<comment type="catalytic activity">
    <reaction evidence="8">
        <text>ATP + H2O = ADP + phosphate + H(+)</text>
        <dbReference type="Rhea" id="RHEA:13065"/>
        <dbReference type="ChEBI" id="CHEBI:15377"/>
        <dbReference type="ChEBI" id="CHEBI:15378"/>
        <dbReference type="ChEBI" id="CHEBI:30616"/>
        <dbReference type="ChEBI" id="CHEBI:43474"/>
        <dbReference type="ChEBI" id="CHEBI:456216"/>
        <dbReference type="EC" id="5.6.2.4"/>
    </reaction>
</comment>